<gene>
    <name evidence="1" type="primary">CDC15_8</name>
    <name evidence="1" type="ORF">DSO57_1018683</name>
</gene>
<protein>
    <submittedName>
        <fullName evidence="1">Protein kinase of the Mitotic Exit Network</fullName>
        <ecNumber evidence="1">2.7.11.1</ecNumber>
    </submittedName>
</protein>
<sequence length="993" mass="110450">MLAQYLYHQYTQKTRSDSIVWNSILKTKKNAMEFLQSFLSISLDLNEPHSALRDGVTLCMLLNKISPGTIKQISKAPTPFSKMSNIYNFLNGVTKLGLEDADLFETVDLYEGKDMPRVYLTILAVARKLCKISFSKKADRDNSRLSRTGIITDENIFCNLSFPGTPKSNRTFKTPSPTGMPSAKRDYQPPSLPLTAEALVSPPSKLFTPPAFPTKQPFKKTILPVPLNITKAQPPALHANTPISTTQKLAIPLKQPLRSPKKTDSFASFSPTSPGFGVSDKIKNLRLFFDSGVHQAPPSKPVSRGILASRFIDPQEDRANSSPNLVSNLVSNLPMKASFSTPASSRLYPEDDKDILPLSSFESDLSSNTQFNSVIHAEPIPQAPDVPHLDKVLTTKDRVVKPLNYRVGRGGIIEDLDLSIKKVQGDSAPRNVLRLDSIDWDLDNDDDSFTNSNVDDQASETSSVESPVKTHSLDPKDRDAPCSRRIRHEAVQLRKQHSRNYSEKPQSLPLDSLPASRPRAGSAGPSDYPRDRLSLFFENSKLLAQYQLGDCIGKGQFGSVYKALNLQTGQIVAVKRVDLDGRSKEEIESLMGEVDLLKSLSHVRVVNYEGYVKTEVSLNIVLEYVENGSLLQLLRSYGPFSETLVASYTSQILEGLMYLHDKQVVHCDLKAANILSTKNGKIKLTDFGVSLNLKVKDSDLGEIVAGTPNWMAPEVITLQGASTASDIWSLGCTIVELLTEKPPYSDMNAMAALYRIVEDDCPPLPKNISPSLHDFLRSCFKKKPTKRPTAEELSYHDWIIETQLTYGVNNKLKILNTDRRVEQKKRESQITESLWESCYPIADSTLLTPPASTTTSRFVTAHTFIRSTFSTPISCKVCKNSPTKQAMICTDCKVICHAGCVDKVKVLCQSTNEEPTRDLPQIPVKKSTRRHVQVPRSPQRGLRQVFYSEGTIVSGSRRDYSVSPTPNKSTLPWAAHHKVPRRKKRPNDECCIS</sequence>
<accession>A0ACC2TEZ0</accession>
<dbReference type="EMBL" id="QTSX02002922">
    <property type="protein sequence ID" value="KAJ9073234.1"/>
    <property type="molecule type" value="Genomic_DNA"/>
</dbReference>
<proteinExistence type="predicted"/>
<organism evidence="1 2">
    <name type="scientific">Entomophthora muscae</name>
    <dbReference type="NCBI Taxonomy" id="34485"/>
    <lineage>
        <taxon>Eukaryota</taxon>
        <taxon>Fungi</taxon>
        <taxon>Fungi incertae sedis</taxon>
        <taxon>Zoopagomycota</taxon>
        <taxon>Entomophthoromycotina</taxon>
        <taxon>Entomophthoromycetes</taxon>
        <taxon>Entomophthorales</taxon>
        <taxon>Entomophthoraceae</taxon>
        <taxon>Entomophthora</taxon>
    </lineage>
</organism>
<keyword evidence="1" id="KW-0418">Kinase</keyword>
<keyword evidence="2" id="KW-1185">Reference proteome</keyword>
<dbReference type="EC" id="2.7.11.1" evidence="1"/>
<evidence type="ECO:0000313" key="2">
    <source>
        <dbReference type="Proteomes" id="UP001165960"/>
    </source>
</evidence>
<evidence type="ECO:0000313" key="1">
    <source>
        <dbReference type="EMBL" id="KAJ9073234.1"/>
    </source>
</evidence>
<reference evidence="1" key="1">
    <citation type="submission" date="2022-04" db="EMBL/GenBank/DDBJ databases">
        <title>Genome of the entomopathogenic fungus Entomophthora muscae.</title>
        <authorList>
            <person name="Elya C."/>
            <person name="Lovett B.R."/>
            <person name="Lee E."/>
            <person name="Macias A.M."/>
            <person name="Hajek A.E."/>
            <person name="De Bivort B.L."/>
            <person name="Kasson M.T."/>
            <person name="De Fine Licht H.H."/>
            <person name="Stajich J.E."/>
        </authorList>
    </citation>
    <scope>NUCLEOTIDE SEQUENCE</scope>
    <source>
        <strain evidence="1">Berkeley</strain>
    </source>
</reference>
<dbReference type="Proteomes" id="UP001165960">
    <property type="component" value="Unassembled WGS sequence"/>
</dbReference>
<name>A0ACC2TEZ0_9FUNG</name>
<keyword evidence="1" id="KW-0808">Transferase</keyword>
<comment type="caution">
    <text evidence="1">The sequence shown here is derived from an EMBL/GenBank/DDBJ whole genome shotgun (WGS) entry which is preliminary data.</text>
</comment>